<protein>
    <recommendedName>
        <fullName evidence="5">Lipoprotein</fullName>
    </recommendedName>
</protein>
<evidence type="ECO:0000313" key="4">
    <source>
        <dbReference type="Proteomes" id="UP001352223"/>
    </source>
</evidence>
<organism evidence="3 4">
    <name type="scientific">Streptomyces kunmingensis</name>
    <dbReference type="NCBI Taxonomy" id="68225"/>
    <lineage>
        <taxon>Bacteria</taxon>
        <taxon>Bacillati</taxon>
        <taxon>Actinomycetota</taxon>
        <taxon>Actinomycetes</taxon>
        <taxon>Kitasatosporales</taxon>
        <taxon>Streptomycetaceae</taxon>
        <taxon>Streptomyces</taxon>
    </lineage>
</organism>
<dbReference type="SUPFAM" id="SSF51126">
    <property type="entry name" value="Pectin lyase-like"/>
    <property type="match status" value="1"/>
</dbReference>
<dbReference type="EMBL" id="JAOZYB010000088">
    <property type="protein sequence ID" value="MEB3961312.1"/>
    <property type="molecule type" value="Genomic_DNA"/>
</dbReference>
<feature type="signal peptide" evidence="2">
    <location>
        <begin position="1"/>
        <end position="32"/>
    </location>
</feature>
<dbReference type="PROSITE" id="PS51257">
    <property type="entry name" value="PROKAR_LIPOPROTEIN"/>
    <property type="match status" value="1"/>
</dbReference>
<proteinExistence type="predicted"/>
<reference evidence="3 4" key="1">
    <citation type="submission" date="2022-10" db="EMBL/GenBank/DDBJ databases">
        <authorList>
            <person name="Xie J."/>
            <person name="Shen N."/>
        </authorList>
    </citation>
    <scope>NUCLEOTIDE SEQUENCE [LARGE SCALE GENOMIC DNA]</scope>
    <source>
        <strain evidence="3 4">DSM 41681</strain>
    </source>
</reference>
<feature type="compositionally biased region" description="Basic residues" evidence="1">
    <location>
        <begin position="88"/>
        <end position="97"/>
    </location>
</feature>
<dbReference type="InterPro" id="IPR011050">
    <property type="entry name" value="Pectin_lyase_fold/virulence"/>
</dbReference>
<name>A0ABU6C9C1_9ACTN</name>
<comment type="caution">
    <text evidence="3">The sequence shown here is derived from an EMBL/GenBank/DDBJ whole genome shotgun (WGS) entry which is preliminary data.</text>
</comment>
<feature type="compositionally biased region" description="Low complexity" evidence="1">
    <location>
        <begin position="69"/>
        <end position="79"/>
    </location>
</feature>
<feature type="region of interest" description="Disordered" evidence="1">
    <location>
        <begin position="33"/>
        <end position="132"/>
    </location>
</feature>
<feature type="chain" id="PRO_5045136749" description="Lipoprotein" evidence="2">
    <location>
        <begin position="33"/>
        <end position="445"/>
    </location>
</feature>
<gene>
    <name evidence="3" type="ORF">OKJ48_13800</name>
</gene>
<dbReference type="Gene3D" id="2.160.20.20">
    <property type="match status" value="1"/>
</dbReference>
<dbReference type="InterPro" id="IPR012332">
    <property type="entry name" value="Autotransporter_pectin_lyase_C"/>
</dbReference>
<dbReference type="RefSeq" id="WP_324768567.1">
    <property type="nucleotide sequence ID" value="NZ_BAAATS010000014.1"/>
</dbReference>
<sequence length="445" mass="44005">MKYQGLPRRPGRRRTATAVSVLLLPLTLSSLAGCSDDGSTAAPPVASPAATASGARCVTDPPASEEGADATPAATGAYARESGDKAAPRKKSFRAKKRDVSAVLVSGSGQVSTRDSKISKRGSTTSVDASGNHGLNAAALARDGGRLALSGGKLITKGKGATAVFASGKDARATLSGNIIKTTGGSARGVSASYGGEVGLTYVEVDTAGAQAAPVAVGPGGGKVTVSGGTMTSAGCGSPGVQTAGDVSVKGTLFDLANSEAFTVESGGSLSLKDVRATAAAGGVVLRGEDTASFSMTGGSVQAADGDLFSVRQAVADIEVRGGAELKTKGGALLRVRDKGIATFTADNEKLKGDVLVSNGSATLDLTGSTRLDGAVAGASLTLDGRAKWSVAKDSWVKGLELNSGASVADSIDGNGYSVTYDRSSSPGLGGRTYRLNGGGTLRPA</sequence>
<evidence type="ECO:0000313" key="3">
    <source>
        <dbReference type="EMBL" id="MEB3961312.1"/>
    </source>
</evidence>
<evidence type="ECO:0000256" key="2">
    <source>
        <dbReference type="SAM" id="SignalP"/>
    </source>
</evidence>
<keyword evidence="2" id="KW-0732">Signal</keyword>
<evidence type="ECO:0000256" key="1">
    <source>
        <dbReference type="SAM" id="MobiDB-lite"/>
    </source>
</evidence>
<evidence type="ECO:0008006" key="5">
    <source>
        <dbReference type="Google" id="ProtNLM"/>
    </source>
</evidence>
<feature type="compositionally biased region" description="Low complexity" evidence="1">
    <location>
        <begin position="33"/>
        <end position="55"/>
    </location>
</feature>
<keyword evidence="4" id="KW-1185">Reference proteome</keyword>
<dbReference type="Proteomes" id="UP001352223">
    <property type="component" value="Unassembled WGS sequence"/>
</dbReference>
<accession>A0ABU6C9C1</accession>